<evidence type="ECO:0000313" key="2">
    <source>
        <dbReference type="EMBL" id="GAO40996.1"/>
    </source>
</evidence>
<dbReference type="OrthoDB" id="7593840at2"/>
<evidence type="ECO:0000313" key="3">
    <source>
        <dbReference type="Proteomes" id="UP000033121"/>
    </source>
</evidence>
<dbReference type="EMBL" id="BBWV01000001">
    <property type="protein sequence ID" value="GAO40996.1"/>
    <property type="molecule type" value="Genomic_DNA"/>
</dbReference>
<reference evidence="2 3" key="1">
    <citation type="submission" date="2015-04" db="EMBL/GenBank/DDBJ databases">
        <title>Whole genome shotgun sequence of Flavihumibacter petaseus NBRC 106054.</title>
        <authorList>
            <person name="Miyazawa S."/>
            <person name="Hosoyama A."/>
            <person name="Hashimoto M."/>
            <person name="Noguchi M."/>
            <person name="Tsuchikane K."/>
            <person name="Ohji S."/>
            <person name="Yamazoe A."/>
            <person name="Ichikawa N."/>
            <person name="Kimura A."/>
            <person name="Fujita N."/>
        </authorList>
    </citation>
    <scope>NUCLEOTIDE SEQUENCE [LARGE SCALE GENOMIC DNA]</scope>
    <source>
        <strain evidence="2 3">NBRC 106054</strain>
    </source>
</reference>
<dbReference type="Proteomes" id="UP000033121">
    <property type="component" value="Unassembled WGS sequence"/>
</dbReference>
<dbReference type="RefSeq" id="WP_046366939.1">
    <property type="nucleotide sequence ID" value="NZ_BBWV01000001.1"/>
</dbReference>
<comment type="caution">
    <text evidence="2">The sequence shown here is derived from an EMBL/GenBank/DDBJ whole genome shotgun (WGS) entry which is preliminary data.</text>
</comment>
<gene>
    <name evidence="2" type="ORF">FPE01S_01_00070</name>
</gene>
<proteinExistence type="predicted"/>
<dbReference type="AlphaFoldDB" id="A0A0E9MUA8"/>
<name>A0A0E9MUA8_9BACT</name>
<sequence>MQKISTLFVALILILGKLSAQYSADMVVGKKNLDTRDSMKTASYPYILPIWGQKATNKGFNLPYSAGLSMQYIYQQSDIIINNLQVGFNNGPMHNMDQIVRFDNSVATSNGLNIRPDFWILPFLNVYAIFAKSKTSTAINAGVYLPDSSDTWHRITDINTKAEFDATTFGFGLTPTIGIGGAFLALDMNFSWTDIDELDKPAYVFIFGPRLGKNFKLKKKDQNVAVWVGGFRVKMNSGTNGNISASELFPTDQWGEKVNTGLEKVADGQQKVDAWWEDLTPQEQKNPVNIAKYNTANNVLSRAGNFFNAASEIVSNAGNGSIQYSLDKKPKDKWNFIVGSQFQLNKSWMLRVEYGFLSSRQQFIGGLQYRFGL</sequence>
<evidence type="ECO:0008006" key="4">
    <source>
        <dbReference type="Google" id="ProtNLM"/>
    </source>
</evidence>
<evidence type="ECO:0000256" key="1">
    <source>
        <dbReference type="SAM" id="SignalP"/>
    </source>
</evidence>
<keyword evidence="1" id="KW-0732">Signal</keyword>
<feature type="signal peptide" evidence="1">
    <location>
        <begin position="1"/>
        <end position="20"/>
    </location>
</feature>
<keyword evidence="3" id="KW-1185">Reference proteome</keyword>
<feature type="chain" id="PRO_5002429459" description="Outer membrane protein beta-barrel domain-containing protein" evidence="1">
    <location>
        <begin position="21"/>
        <end position="373"/>
    </location>
</feature>
<accession>A0A0E9MUA8</accession>
<organism evidence="2 3">
    <name type="scientific">Flavihumibacter petaseus NBRC 106054</name>
    <dbReference type="NCBI Taxonomy" id="1220578"/>
    <lineage>
        <taxon>Bacteria</taxon>
        <taxon>Pseudomonadati</taxon>
        <taxon>Bacteroidota</taxon>
        <taxon>Chitinophagia</taxon>
        <taxon>Chitinophagales</taxon>
        <taxon>Chitinophagaceae</taxon>
        <taxon>Flavihumibacter</taxon>
    </lineage>
</organism>
<protein>
    <recommendedName>
        <fullName evidence="4">Outer membrane protein beta-barrel domain-containing protein</fullName>
    </recommendedName>
</protein>
<dbReference type="STRING" id="1220578.FPE01S_01_00070"/>